<dbReference type="SUPFAM" id="SSF51445">
    <property type="entry name" value="(Trans)glycosidases"/>
    <property type="match status" value="1"/>
</dbReference>
<evidence type="ECO:0000313" key="6">
    <source>
        <dbReference type="EMBL" id="XIA18892.1"/>
    </source>
</evidence>
<evidence type="ECO:0000256" key="1">
    <source>
        <dbReference type="ARBA" id="ARBA00022801"/>
    </source>
</evidence>
<organism evidence="6">
    <name type="scientific">Rhodanobacter sp. FW102-FHT14D07</name>
    <dbReference type="NCBI Taxonomy" id="3351462"/>
    <lineage>
        <taxon>Bacteria</taxon>
        <taxon>Pseudomonadati</taxon>
        <taxon>Pseudomonadota</taxon>
        <taxon>Gammaproteobacteria</taxon>
        <taxon>Lysobacterales</taxon>
        <taxon>Rhodanobacteraceae</taxon>
        <taxon>Rhodanobacter</taxon>
    </lineage>
</organism>
<feature type="signal peptide" evidence="2">
    <location>
        <begin position="1"/>
        <end position="32"/>
    </location>
</feature>
<dbReference type="GO" id="GO:0008422">
    <property type="term" value="F:beta-glucosidase activity"/>
    <property type="evidence" value="ECO:0007669"/>
    <property type="project" value="TreeGrafter"/>
</dbReference>
<keyword evidence="2" id="KW-0732">Signal</keyword>
<dbReference type="InterPro" id="IPR036962">
    <property type="entry name" value="Glyco_hydro_3_N_sf"/>
</dbReference>
<dbReference type="Pfam" id="PF01915">
    <property type="entry name" value="Glyco_hydro_3_C"/>
    <property type="match status" value="1"/>
</dbReference>
<gene>
    <name evidence="6" type="ORF">ACFYG5_01765</name>
</gene>
<dbReference type="EMBL" id="CP170721">
    <property type="protein sequence ID" value="XIA18892.1"/>
    <property type="molecule type" value="Genomic_DNA"/>
</dbReference>
<dbReference type="PRINTS" id="PR00133">
    <property type="entry name" value="GLHYDRLASE3"/>
</dbReference>
<feature type="domain" description="Glycoside hydrolase family 3 N-terminal" evidence="3">
    <location>
        <begin position="70"/>
        <end position="393"/>
    </location>
</feature>
<proteinExistence type="predicted"/>
<dbReference type="SUPFAM" id="SSF52279">
    <property type="entry name" value="Beta-D-glucan exohydrolase, C-terminal domain"/>
    <property type="match status" value="1"/>
</dbReference>
<evidence type="ECO:0000259" key="3">
    <source>
        <dbReference type="Pfam" id="PF00933"/>
    </source>
</evidence>
<feature type="domain" description="Glycoside hydrolase family 3 C-terminal" evidence="4">
    <location>
        <begin position="435"/>
        <end position="649"/>
    </location>
</feature>
<sequence length="852" mass="90641">MPQSFRPIRGLSCRLVVVSIAGTLLLAVPAHAVNPSTTVHPQLWPRVSSPLPADPALDARVKALLDRMSVEDKVGQMIQADIKYVTPEDVRQYRLGSILAGGNSGPDGGEYGTAAQWKKLADAFHRASLERSDGRPAIPVLFGIDAVHGHNNLVGSTLFPQNVGLGATRDPELLRDIGKVTARELRASGINWTFAPTLTVPRDSRWGRAYEGYSENPALVAAYASQIVTGLEGAVGTPQFLDADHVIATAKHFIGDGGTRDGKDQGDAEVSEAVLRDVHGAGYPPAIRAGVQVVMVSFSSWNGVKMAGNKALITDVLKKRMGFDGIVLGDWNAHGQVPGCTNEDCAAAYNAGLDMLEAPDSWKGLYRNTLAEVKSGAIPMSRVDDAVSRILRVKMRLGMFKQGLPSQNPLARSSAHVIGSAAHRAVARRAVRESLVLLKNNHGLLPLDPRKRILVAGDGADNISKQNGGWTLTWQGTGLTNANFPGATSIWAGIDAQVRAAGGTAVLSVDGSYRQKPDAAIVVFGEDPYAEFQGDLPNLAYKPGNDHDLDLLRRLHDRGVPVVALFITGRPLWMNREINASDAFVVAWLPGSEGEGIADVLLRKRDGSIDYDFHGKLPYSWPRTAIQTPLNVGQPDYHPQFPYGYGLSYADHRELGTLPEQAGVALDDERAGVYFVRGQAAHGFALQLTAANGESDTVSSAPAATGDGSLQVAALDYKAQEDARRLSWSAAGTATAALASSSPLDLDRQTNGDVMLVATLSIDALSPRGTTLGVACGKGCGAGVSIGSQLAALPRGQWLRVGIPLKCFRDAGADMSKLDRPFEWTSSRGESIVLTEVSLGTVADRTLACKAH</sequence>
<dbReference type="RefSeq" id="WP_395119918.1">
    <property type="nucleotide sequence ID" value="NZ_CP170721.1"/>
</dbReference>
<dbReference type="Gene3D" id="3.20.20.300">
    <property type="entry name" value="Glycoside hydrolase, family 3, N-terminal domain"/>
    <property type="match status" value="1"/>
</dbReference>
<name>A0AB74URH8_9GAMM</name>
<dbReference type="AlphaFoldDB" id="A0AB74URH8"/>
<dbReference type="InterPro" id="IPR002772">
    <property type="entry name" value="Glyco_hydro_3_C"/>
</dbReference>
<dbReference type="PANTHER" id="PTHR30620">
    <property type="entry name" value="PERIPLASMIC BETA-GLUCOSIDASE-RELATED"/>
    <property type="match status" value="1"/>
</dbReference>
<protein>
    <submittedName>
        <fullName evidence="6">Glycoside hydrolase family 3 N-terminal domain-containing protein</fullName>
    </submittedName>
</protein>
<dbReference type="InterPro" id="IPR036881">
    <property type="entry name" value="Glyco_hydro_3_C_sf"/>
</dbReference>
<keyword evidence="1 6" id="KW-0378">Hydrolase</keyword>
<reference evidence="6" key="1">
    <citation type="submission" date="2024-10" db="EMBL/GenBank/DDBJ databases">
        <authorList>
            <person name="Lesea H.P."/>
            <person name="Kuehl J.V."/>
            <person name="Chandonia J.-M."/>
        </authorList>
    </citation>
    <scope>NUCLEOTIDE SEQUENCE</scope>
    <source>
        <strain evidence="6">FW102-FHT14D07</strain>
    </source>
</reference>
<feature type="chain" id="PRO_5044495515" evidence="2">
    <location>
        <begin position="33"/>
        <end position="852"/>
    </location>
</feature>
<dbReference type="PANTHER" id="PTHR30620:SF77">
    <property type="entry name" value="LYSOSOMAL BETA GLUCOSIDASE-LIKE"/>
    <property type="match status" value="1"/>
</dbReference>
<accession>A0AB74URH8</accession>
<dbReference type="GO" id="GO:0009251">
    <property type="term" value="P:glucan catabolic process"/>
    <property type="evidence" value="ECO:0007669"/>
    <property type="project" value="TreeGrafter"/>
</dbReference>
<dbReference type="Pfam" id="PF00933">
    <property type="entry name" value="Glyco_hydro_3"/>
    <property type="match status" value="1"/>
</dbReference>
<dbReference type="InterPro" id="IPR041443">
    <property type="entry name" value="Exop_C"/>
</dbReference>
<dbReference type="InterPro" id="IPR017853">
    <property type="entry name" value="GH"/>
</dbReference>
<dbReference type="Gene3D" id="3.40.50.1700">
    <property type="entry name" value="Glycoside hydrolase family 3 C-terminal domain"/>
    <property type="match status" value="1"/>
</dbReference>
<evidence type="ECO:0000259" key="5">
    <source>
        <dbReference type="Pfam" id="PF18559"/>
    </source>
</evidence>
<dbReference type="Pfam" id="PF18559">
    <property type="entry name" value="Exop_C"/>
    <property type="match status" value="1"/>
</dbReference>
<evidence type="ECO:0000259" key="4">
    <source>
        <dbReference type="Pfam" id="PF01915"/>
    </source>
</evidence>
<evidence type="ECO:0000256" key="2">
    <source>
        <dbReference type="SAM" id="SignalP"/>
    </source>
</evidence>
<dbReference type="Gene3D" id="2.60.120.430">
    <property type="entry name" value="Galactose-binding lectin"/>
    <property type="match status" value="1"/>
</dbReference>
<dbReference type="InterPro" id="IPR001764">
    <property type="entry name" value="Glyco_hydro_3_N"/>
</dbReference>
<feature type="domain" description="ExoP galactose-binding-like" evidence="5">
    <location>
        <begin position="693"/>
        <end position="839"/>
    </location>
</feature>
<dbReference type="InterPro" id="IPR051915">
    <property type="entry name" value="Cellulose_Degrad_GH3"/>
</dbReference>